<evidence type="ECO:0000313" key="2">
    <source>
        <dbReference type="Proteomes" id="UP000536640"/>
    </source>
</evidence>
<comment type="caution">
    <text evidence="1">The sequence shown here is derived from an EMBL/GenBank/DDBJ whole genome shotgun (WGS) entry which is preliminary data.</text>
</comment>
<dbReference type="RefSeq" id="WP_221301681.1">
    <property type="nucleotide sequence ID" value="NZ_JACHHW010000006.1"/>
</dbReference>
<dbReference type="EMBL" id="JACHHW010000006">
    <property type="protein sequence ID" value="MBB5188001.1"/>
    <property type="molecule type" value="Genomic_DNA"/>
</dbReference>
<gene>
    <name evidence="1" type="ORF">HNQ57_002280</name>
</gene>
<dbReference type="Proteomes" id="UP000536640">
    <property type="component" value="Unassembled WGS sequence"/>
</dbReference>
<proteinExistence type="predicted"/>
<reference evidence="1 2" key="1">
    <citation type="submission" date="2020-08" db="EMBL/GenBank/DDBJ databases">
        <title>Genomic Encyclopedia of Type Strains, Phase IV (KMG-IV): sequencing the most valuable type-strain genomes for metagenomic binning, comparative biology and taxonomic classification.</title>
        <authorList>
            <person name="Goeker M."/>
        </authorList>
    </citation>
    <scope>NUCLEOTIDE SEQUENCE [LARGE SCALE GENOMIC DNA]</scope>
    <source>
        <strain evidence="1 2">DSM 25701</strain>
    </source>
</reference>
<keyword evidence="2" id="KW-1185">Reference proteome</keyword>
<accession>A0A840R6K9</accession>
<protein>
    <submittedName>
        <fullName evidence="1">Uncharacterized protein</fullName>
    </submittedName>
</protein>
<organism evidence="1 2">
    <name type="scientific">Zhongshania antarctica</name>
    <dbReference type="NCBI Taxonomy" id="641702"/>
    <lineage>
        <taxon>Bacteria</taxon>
        <taxon>Pseudomonadati</taxon>
        <taxon>Pseudomonadota</taxon>
        <taxon>Gammaproteobacteria</taxon>
        <taxon>Cellvibrionales</taxon>
        <taxon>Spongiibacteraceae</taxon>
        <taxon>Zhongshania</taxon>
    </lineage>
</organism>
<evidence type="ECO:0000313" key="1">
    <source>
        <dbReference type="EMBL" id="MBB5188001.1"/>
    </source>
</evidence>
<dbReference type="AlphaFoldDB" id="A0A840R6K9"/>
<sequence>MVKAKDGDIYNSKTLAKVWQLTRDIDLSPGVDHDKILSIASAKARYAEAAPFGIDAQPLMGDLVPRTVNYFALLILPAACVKMA</sequence>
<name>A0A840R6K9_9GAMM</name>